<evidence type="ECO:0000256" key="5">
    <source>
        <dbReference type="ARBA" id="ARBA00022898"/>
    </source>
</evidence>
<dbReference type="GO" id="GO:0006782">
    <property type="term" value="P:protoporphyrinogen IX biosynthetic process"/>
    <property type="evidence" value="ECO:0007669"/>
    <property type="project" value="UniProtKB-UniRule"/>
</dbReference>
<dbReference type="Gene3D" id="3.40.640.10">
    <property type="entry name" value="Type I PLP-dependent aspartate aminotransferase-like (Major domain)"/>
    <property type="match status" value="1"/>
</dbReference>
<dbReference type="Proteomes" id="UP000301475">
    <property type="component" value="Chromosome"/>
</dbReference>
<evidence type="ECO:0000256" key="8">
    <source>
        <dbReference type="HAMAP-Rule" id="MF_00375"/>
    </source>
</evidence>
<dbReference type="Pfam" id="PF00202">
    <property type="entry name" value="Aminotran_3"/>
    <property type="match status" value="1"/>
</dbReference>
<dbReference type="NCBIfam" id="TIGR00713">
    <property type="entry name" value="hemL"/>
    <property type="match status" value="1"/>
</dbReference>
<dbReference type="InterPro" id="IPR015421">
    <property type="entry name" value="PyrdxlP-dep_Trfase_major"/>
</dbReference>
<comment type="cofactor">
    <cofactor evidence="2 8">
        <name>pyridoxal 5'-phosphate</name>
        <dbReference type="ChEBI" id="CHEBI:597326"/>
    </cofactor>
</comment>
<evidence type="ECO:0000313" key="10">
    <source>
        <dbReference type="Proteomes" id="UP000301475"/>
    </source>
</evidence>
<dbReference type="InterPro" id="IPR005814">
    <property type="entry name" value="Aminotrans_3"/>
</dbReference>
<dbReference type="EC" id="5.4.3.8" evidence="8"/>
<keyword evidence="10" id="KW-1185">Reference proteome</keyword>
<dbReference type="FunFam" id="3.40.640.10:FF:000021">
    <property type="entry name" value="Glutamate-1-semialdehyde 2,1-aminomutase"/>
    <property type="match status" value="1"/>
</dbReference>
<dbReference type="PANTHER" id="PTHR43713">
    <property type="entry name" value="GLUTAMATE-1-SEMIALDEHYDE 2,1-AMINOMUTASE"/>
    <property type="match status" value="1"/>
</dbReference>
<evidence type="ECO:0000256" key="6">
    <source>
        <dbReference type="ARBA" id="ARBA00023235"/>
    </source>
</evidence>
<comment type="subunit">
    <text evidence="8">Homodimer.</text>
</comment>
<accession>A0A4P8XWP8</accession>
<dbReference type="GO" id="GO:0005737">
    <property type="term" value="C:cytoplasm"/>
    <property type="evidence" value="ECO:0007669"/>
    <property type="project" value="UniProtKB-SubCell"/>
</dbReference>
<reference evidence="9 10" key="1">
    <citation type="submission" date="2019-04" db="EMBL/GenBank/DDBJ databases">
        <authorList>
            <person name="Embree M."/>
            <person name="Gaffney J.R."/>
        </authorList>
    </citation>
    <scope>NUCLEOTIDE SEQUENCE [LARGE SCALE GENOMIC DNA]</scope>
    <source>
        <strain evidence="9 10">JE7A12</strain>
    </source>
</reference>
<dbReference type="GO" id="GO:0030170">
    <property type="term" value="F:pyridoxal phosphate binding"/>
    <property type="evidence" value="ECO:0007669"/>
    <property type="project" value="InterPro"/>
</dbReference>
<dbReference type="KEGG" id="ruj:E5Z56_09470"/>
<dbReference type="Gene3D" id="3.90.1150.10">
    <property type="entry name" value="Aspartate Aminotransferase, domain 1"/>
    <property type="match status" value="1"/>
</dbReference>
<dbReference type="InterPro" id="IPR015422">
    <property type="entry name" value="PyrdxlP-dep_Trfase_small"/>
</dbReference>
<dbReference type="AlphaFoldDB" id="A0A4P8XWP8"/>
<dbReference type="GO" id="GO:0008483">
    <property type="term" value="F:transaminase activity"/>
    <property type="evidence" value="ECO:0007669"/>
    <property type="project" value="InterPro"/>
</dbReference>
<dbReference type="HAMAP" id="MF_00375">
    <property type="entry name" value="HemL_aminotrans_3"/>
    <property type="match status" value="1"/>
</dbReference>
<dbReference type="InterPro" id="IPR049704">
    <property type="entry name" value="Aminotrans_3_PPA_site"/>
</dbReference>
<dbReference type="RefSeq" id="WP_138157575.1">
    <property type="nucleotide sequence ID" value="NZ_CP039381.1"/>
</dbReference>
<evidence type="ECO:0000256" key="3">
    <source>
        <dbReference type="ARBA" id="ARBA00004819"/>
    </source>
</evidence>
<evidence type="ECO:0000256" key="2">
    <source>
        <dbReference type="ARBA" id="ARBA00001933"/>
    </source>
</evidence>
<dbReference type="PANTHER" id="PTHR43713:SF3">
    <property type="entry name" value="GLUTAMATE-1-SEMIALDEHYDE 2,1-AMINOMUTASE 1, CHLOROPLASTIC-RELATED"/>
    <property type="match status" value="1"/>
</dbReference>
<evidence type="ECO:0000256" key="4">
    <source>
        <dbReference type="ARBA" id="ARBA00008981"/>
    </source>
</evidence>
<dbReference type="EMBL" id="CP039381">
    <property type="protein sequence ID" value="QCT07571.1"/>
    <property type="molecule type" value="Genomic_DNA"/>
</dbReference>
<dbReference type="OrthoDB" id="9807885at2"/>
<keyword evidence="6 8" id="KW-0413">Isomerase</keyword>
<sequence>MITTNSENLYNEAQKFMPGGVNSPVRACRSVGRTPLFIDKAKGSYIYDVDGNKYIDYICSWGPNILGHCREEVINAVKATCDKGLTFGACHKGEITLAKLIQKHFPSMEMLRLVNSGTEAVMSAIRAARGYTGKDKIIKFEGCYHGHSDGLLVKGGSGLLTNSIPNSAGVPKGYTDTTLLAKYNDENSVEELFNANKDEIACVIVEPCAANMGVVPPKEGFLQFLRDITKKNNALLIFDEVITGFRLSIGGAQKYYNITPDLTTLGKIVGGGMPLAVYGGKREVMECVAPLGSVYQAGTLSGNPVAVTSGIETIKILESNVSQYDVLNEKSAKIEKAMKESGLNVNRVGSIMTPFFTEKKVTDYDTAVTSNTKNFAKFFNHMQSNGIYSAPSQFEAMFVSMAHSDEDIDYTCDVIKSFKL</sequence>
<dbReference type="UniPathway" id="UPA00251">
    <property type="reaction ID" value="UER00317"/>
</dbReference>
<organism evidence="9 10">
    <name type="scientific">Ruminococcus bovis</name>
    <dbReference type="NCBI Taxonomy" id="2564099"/>
    <lineage>
        <taxon>Bacteria</taxon>
        <taxon>Bacillati</taxon>
        <taxon>Bacillota</taxon>
        <taxon>Clostridia</taxon>
        <taxon>Eubacteriales</taxon>
        <taxon>Oscillospiraceae</taxon>
        <taxon>Ruminococcus</taxon>
    </lineage>
</organism>
<keyword evidence="8" id="KW-0963">Cytoplasm</keyword>
<evidence type="ECO:0000256" key="1">
    <source>
        <dbReference type="ARBA" id="ARBA00001579"/>
    </source>
</evidence>
<dbReference type="InterPro" id="IPR015424">
    <property type="entry name" value="PyrdxlP-dep_Trfase"/>
</dbReference>
<dbReference type="SUPFAM" id="SSF53383">
    <property type="entry name" value="PLP-dependent transferases"/>
    <property type="match status" value="1"/>
</dbReference>
<dbReference type="PROSITE" id="PS00600">
    <property type="entry name" value="AA_TRANSFER_CLASS_3"/>
    <property type="match status" value="1"/>
</dbReference>
<comment type="similarity">
    <text evidence="4 8">Belongs to the class-III pyridoxal-phosphate-dependent aminotransferase family. HemL subfamily.</text>
</comment>
<evidence type="ECO:0000256" key="7">
    <source>
        <dbReference type="ARBA" id="ARBA00023244"/>
    </source>
</evidence>
<dbReference type="InterPro" id="IPR004639">
    <property type="entry name" value="4pyrrol_synth_GluAld_NH2Trfase"/>
</dbReference>
<comment type="pathway">
    <text evidence="3">Porphyrin-containing compound metabolism; protoporphyrin-IX biosynthesis; 5-aminolevulinate from L-glutamyl-tRNA(Glu): step 2/2.</text>
</comment>
<keyword evidence="5 8" id="KW-0663">Pyridoxal phosphate</keyword>
<proteinExistence type="inferred from homology"/>
<dbReference type="NCBIfam" id="NF000818">
    <property type="entry name" value="PRK00062.1"/>
    <property type="match status" value="1"/>
</dbReference>
<keyword evidence="7 8" id="KW-0627">Porphyrin biosynthesis</keyword>
<comment type="subcellular location">
    <subcellularLocation>
        <location evidence="8">Cytoplasm</location>
    </subcellularLocation>
</comment>
<protein>
    <recommendedName>
        <fullName evidence="8">Glutamate-1-semialdehyde 2,1-aminomutase</fullName>
        <shortName evidence="8">GSA</shortName>
        <ecNumber evidence="8">5.4.3.8</ecNumber>
    </recommendedName>
    <alternativeName>
        <fullName evidence="8">Glutamate-1-semialdehyde aminotransferase</fullName>
        <shortName evidence="8">GSA-AT</shortName>
    </alternativeName>
</protein>
<dbReference type="CDD" id="cd00610">
    <property type="entry name" value="OAT_like"/>
    <property type="match status" value="1"/>
</dbReference>
<name>A0A4P8XWP8_9FIRM</name>
<comment type="catalytic activity">
    <reaction evidence="1 8">
        <text>(S)-4-amino-5-oxopentanoate = 5-aminolevulinate</text>
        <dbReference type="Rhea" id="RHEA:14265"/>
        <dbReference type="ChEBI" id="CHEBI:57501"/>
        <dbReference type="ChEBI" id="CHEBI:356416"/>
        <dbReference type="EC" id="5.4.3.8"/>
    </reaction>
</comment>
<dbReference type="GO" id="GO:0042286">
    <property type="term" value="F:glutamate-1-semialdehyde 2,1-aminomutase activity"/>
    <property type="evidence" value="ECO:0007669"/>
    <property type="project" value="UniProtKB-UniRule"/>
</dbReference>
<evidence type="ECO:0000313" key="9">
    <source>
        <dbReference type="EMBL" id="QCT07571.1"/>
    </source>
</evidence>
<feature type="modified residue" description="N6-(pyridoxal phosphate)lysine" evidence="8">
    <location>
        <position position="267"/>
    </location>
</feature>
<gene>
    <name evidence="8 9" type="primary">hemL</name>
    <name evidence="9" type="ORF">E5Z56_09470</name>
</gene>